<dbReference type="GO" id="GO:0004888">
    <property type="term" value="F:transmembrane signaling receptor activity"/>
    <property type="evidence" value="ECO:0007669"/>
    <property type="project" value="InterPro"/>
</dbReference>
<dbReference type="GO" id="GO:0006935">
    <property type="term" value="P:chemotaxis"/>
    <property type="evidence" value="ECO:0007669"/>
    <property type="project" value="UniProtKB-KW"/>
</dbReference>
<evidence type="ECO:0000259" key="12">
    <source>
        <dbReference type="PROSITE" id="PS50111"/>
    </source>
</evidence>
<evidence type="ECO:0000256" key="5">
    <source>
        <dbReference type="ARBA" id="ARBA00022692"/>
    </source>
</evidence>
<evidence type="ECO:0000256" key="11">
    <source>
        <dbReference type="SAM" id="Phobius"/>
    </source>
</evidence>
<dbReference type="PANTHER" id="PTHR32089">
    <property type="entry name" value="METHYL-ACCEPTING CHEMOTAXIS PROTEIN MCPB"/>
    <property type="match status" value="1"/>
</dbReference>
<evidence type="ECO:0000313" key="15">
    <source>
        <dbReference type="Proteomes" id="UP000251666"/>
    </source>
</evidence>
<dbReference type="Proteomes" id="UP000251666">
    <property type="component" value="Chromosome"/>
</dbReference>
<protein>
    <submittedName>
        <fullName evidence="14">Chemotaxis protein</fullName>
    </submittedName>
</protein>
<sequence length="574" mass="62033">MGGVSRIDNFDGSTSISSRSTIREHAPGIVMMNLNVSTRLGFGFAFVLALSTALTWLATSQVTYIKNTLSGINDVNNVKARYAINFRGSVHDRAIVLRDTLLIANDAEIPPELAKIKKLSEDYAASAEKLDQMFASRNDITSEERNALAKIKAIEAKTLPLVERVVEMRLNDQGPQALELLLTQARPAFVEWLYLINQLIDLEEGMSKQAASQAYAVASQFSLVMWGATIALIVLGGGVAWVLARSFLKPLARALAMAESVAVGNLTSTQDIEGADEPARLLKALERMQQSLRNTINSIYVSADHLSHTSEDMKTLSEQSSAGLNQQNQEIEQAASAVTQMSAAVEEVARNALLASQASGTASNSSKQGREMVVATVNSIQQMIEEVQKTSTQVGELARKSQDIERVLEVIRSIAEQTNLLALNAAIEAARAGDAGRGFAVVADEVRGLAYRTQQSTLEIEEMVAGIRGDIEGSVLLMKGCTLKADGTLDVARSAGGALDEITLAVEQILERNHTIASAMQQQAVVAREVDHNLLNIRDFSVGSREVAAKAFTTTNELNQVVSDLRETMKSFVL</sequence>
<keyword evidence="6 11" id="KW-1133">Transmembrane helix</keyword>
<dbReference type="PROSITE" id="PS50885">
    <property type="entry name" value="HAMP"/>
    <property type="match status" value="1"/>
</dbReference>
<dbReference type="GO" id="GO:0007165">
    <property type="term" value="P:signal transduction"/>
    <property type="evidence" value="ECO:0007669"/>
    <property type="project" value="UniProtKB-KW"/>
</dbReference>
<organism evidence="14 15">
    <name type="scientific">Pseudomonas thivervalensis</name>
    <dbReference type="NCBI Taxonomy" id="86265"/>
    <lineage>
        <taxon>Bacteria</taxon>
        <taxon>Pseudomonadati</taxon>
        <taxon>Pseudomonadota</taxon>
        <taxon>Gammaproteobacteria</taxon>
        <taxon>Pseudomonadales</taxon>
        <taxon>Pseudomonadaceae</taxon>
        <taxon>Pseudomonas</taxon>
    </lineage>
</organism>
<dbReference type="CDD" id="cd19411">
    <property type="entry name" value="MCP2201-like_sensor"/>
    <property type="match status" value="1"/>
</dbReference>
<keyword evidence="2" id="KW-1003">Cell membrane</keyword>
<keyword evidence="8 10" id="KW-0807">Transducer</keyword>
<dbReference type="PROSITE" id="PS50111">
    <property type="entry name" value="CHEMOTAXIS_TRANSDUC_2"/>
    <property type="match status" value="1"/>
</dbReference>
<dbReference type="Gene3D" id="1.10.287.950">
    <property type="entry name" value="Methyl-accepting chemotaxis protein"/>
    <property type="match status" value="1"/>
</dbReference>
<evidence type="ECO:0000256" key="3">
    <source>
        <dbReference type="ARBA" id="ARBA00022481"/>
    </source>
</evidence>
<evidence type="ECO:0000256" key="6">
    <source>
        <dbReference type="ARBA" id="ARBA00022989"/>
    </source>
</evidence>
<reference evidence="15" key="1">
    <citation type="journal article" date="2021" name="Front. Microbiol.">
        <title>Genomic Analysis of the 1-Aminocyclopropane-1-Carboxylate Deaminase-Producing Pseudomonas thivervalensis SC5 Reveals Its Multifaceted Roles in Soil and in Beneficial Interactions With Plants.</title>
        <authorList>
            <person name="Nascimento F.X."/>
            <person name="Uron P."/>
            <person name="Glick B.R."/>
            <person name="Giachini A."/>
            <person name="Rossi M.J."/>
        </authorList>
    </citation>
    <scope>NUCLEOTIDE SEQUENCE [LARGE SCALE GENOMIC DNA]</scope>
    <source>
        <strain evidence="15">PLM3</strain>
    </source>
</reference>
<dbReference type="InterPro" id="IPR003660">
    <property type="entry name" value="HAMP_dom"/>
</dbReference>
<dbReference type="Pfam" id="PF00672">
    <property type="entry name" value="HAMP"/>
    <property type="match status" value="1"/>
</dbReference>
<keyword evidence="3" id="KW-0488">Methylation</keyword>
<evidence type="ECO:0000313" key="14">
    <source>
        <dbReference type="EMBL" id="AXA60068.1"/>
    </source>
</evidence>
<dbReference type="SUPFAM" id="SSF58104">
    <property type="entry name" value="Methyl-accepting chemotaxis protein (MCP) signaling domain"/>
    <property type="match status" value="1"/>
</dbReference>
<dbReference type="CDD" id="cd06225">
    <property type="entry name" value="HAMP"/>
    <property type="match status" value="1"/>
</dbReference>
<dbReference type="Pfam" id="PF12729">
    <property type="entry name" value="4HB_MCP_1"/>
    <property type="match status" value="1"/>
</dbReference>
<keyword evidence="4" id="KW-0145">Chemotaxis</keyword>
<comment type="subcellular location">
    <subcellularLocation>
        <location evidence="1">Cell membrane</location>
        <topology evidence="1">Multi-pass membrane protein</topology>
    </subcellularLocation>
</comment>
<keyword evidence="15" id="KW-1185">Reference proteome</keyword>
<dbReference type="SMART" id="SM00283">
    <property type="entry name" value="MA"/>
    <property type="match status" value="1"/>
</dbReference>
<dbReference type="PANTHER" id="PTHR32089:SF120">
    <property type="entry name" value="METHYL-ACCEPTING CHEMOTAXIS PROTEIN TLPQ"/>
    <property type="match status" value="1"/>
</dbReference>
<dbReference type="GO" id="GO:0005886">
    <property type="term" value="C:plasma membrane"/>
    <property type="evidence" value="ECO:0007669"/>
    <property type="project" value="UniProtKB-SubCell"/>
</dbReference>
<comment type="similarity">
    <text evidence="9">Belongs to the methyl-accepting chemotaxis (MCP) protein family.</text>
</comment>
<dbReference type="EMBL" id="CP022202">
    <property type="protein sequence ID" value="AXA60068.1"/>
    <property type="molecule type" value="Genomic_DNA"/>
</dbReference>
<keyword evidence="5 11" id="KW-0812">Transmembrane</keyword>
<keyword evidence="7 11" id="KW-0472">Membrane</keyword>
<evidence type="ECO:0000256" key="7">
    <source>
        <dbReference type="ARBA" id="ARBA00023136"/>
    </source>
</evidence>
<evidence type="ECO:0000256" key="2">
    <source>
        <dbReference type="ARBA" id="ARBA00022475"/>
    </source>
</evidence>
<dbReference type="AlphaFoldDB" id="A0A2Z4Z8L8"/>
<dbReference type="CDD" id="cd11386">
    <property type="entry name" value="MCP_signal"/>
    <property type="match status" value="1"/>
</dbReference>
<dbReference type="FunFam" id="1.10.287.950:FF:000001">
    <property type="entry name" value="Methyl-accepting chemotaxis sensory transducer"/>
    <property type="match status" value="1"/>
</dbReference>
<name>A0A2Z4Z8L8_9PSED</name>
<accession>A0A2Z4Z8L8</accession>
<evidence type="ECO:0000256" key="9">
    <source>
        <dbReference type="ARBA" id="ARBA00029447"/>
    </source>
</evidence>
<feature type="domain" description="Methyl-accepting transducer" evidence="12">
    <location>
        <begin position="302"/>
        <end position="538"/>
    </location>
</feature>
<feature type="transmembrane region" description="Helical" evidence="11">
    <location>
        <begin position="223"/>
        <end position="244"/>
    </location>
</feature>
<dbReference type="KEGG" id="pthv:CE140_08445"/>
<gene>
    <name evidence="14" type="ORF">CEQ51_08285</name>
</gene>
<dbReference type="SMART" id="SM00304">
    <property type="entry name" value="HAMP"/>
    <property type="match status" value="1"/>
</dbReference>
<dbReference type="InterPro" id="IPR047347">
    <property type="entry name" value="YvaQ-like_sensor"/>
</dbReference>
<feature type="domain" description="HAMP" evidence="13">
    <location>
        <begin position="245"/>
        <end position="297"/>
    </location>
</feature>
<evidence type="ECO:0000256" key="8">
    <source>
        <dbReference type="ARBA" id="ARBA00023224"/>
    </source>
</evidence>
<dbReference type="PRINTS" id="PR00260">
    <property type="entry name" value="CHEMTRNSDUCR"/>
</dbReference>
<feature type="transmembrane region" description="Helical" evidence="11">
    <location>
        <begin position="40"/>
        <end position="58"/>
    </location>
</feature>
<evidence type="ECO:0000256" key="4">
    <source>
        <dbReference type="ARBA" id="ARBA00022500"/>
    </source>
</evidence>
<evidence type="ECO:0000259" key="13">
    <source>
        <dbReference type="PROSITE" id="PS50885"/>
    </source>
</evidence>
<dbReference type="InterPro" id="IPR024478">
    <property type="entry name" value="HlyB_4HB_MCP"/>
</dbReference>
<proteinExistence type="inferred from homology"/>
<dbReference type="InterPro" id="IPR004089">
    <property type="entry name" value="MCPsignal_dom"/>
</dbReference>
<evidence type="ECO:0000256" key="1">
    <source>
        <dbReference type="ARBA" id="ARBA00004651"/>
    </source>
</evidence>
<dbReference type="Pfam" id="PF00015">
    <property type="entry name" value="MCPsignal"/>
    <property type="match status" value="1"/>
</dbReference>
<evidence type="ECO:0000256" key="10">
    <source>
        <dbReference type="PROSITE-ProRule" id="PRU00284"/>
    </source>
</evidence>
<dbReference type="InterPro" id="IPR004090">
    <property type="entry name" value="Chemotax_Me-accpt_rcpt"/>
</dbReference>